<dbReference type="InterPro" id="IPR001929">
    <property type="entry name" value="Germin"/>
</dbReference>
<dbReference type="SUPFAM" id="SSF51182">
    <property type="entry name" value="RmlC-like cupins"/>
    <property type="match status" value="2"/>
</dbReference>
<comment type="subunit">
    <text evidence="3">Oligomer (believed to be a pentamer but probably hexamer).</text>
</comment>
<evidence type="ECO:0000313" key="14">
    <source>
        <dbReference type="EnsemblPlants" id="OMERI08G05000.1"/>
    </source>
</evidence>
<dbReference type="eggNOG" id="ENOG502QQ4A">
    <property type="taxonomic scope" value="Eukaryota"/>
</dbReference>
<evidence type="ECO:0000256" key="10">
    <source>
        <dbReference type="PIRSR" id="PIRSR601929-1"/>
    </source>
</evidence>
<dbReference type="AlphaFoldDB" id="A0A0E0EIR0"/>
<dbReference type="PROSITE" id="PS00725">
    <property type="entry name" value="GERMIN"/>
    <property type="match status" value="2"/>
</dbReference>
<feature type="binding site" evidence="10">
    <location>
        <position position="316"/>
    </location>
    <ligand>
        <name>oxalate</name>
        <dbReference type="ChEBI" id="CHEBI:30623"/>
    </ligand>
</feature>
<keyword evidence="4" id="KW-0052">Apoplast</keyword>
<dbReference type="GO" id="GO:0048046">
    <property type="term" value="C:apoplast"/>
    <property type="evidence" value="ECO:0007669"/>
    <property type="project" value="UniProtKB-SubCell"/>
</dbReference>
<protein>
    <recommendedName>
        <fullName evidence="13">Cupin type-1 domain-containing protein</fullName>
    </recommendedName>
</protein>
<dbReference type="InterPro" id="IPR011051">
    <property type="entry name" value="RmlC_Cupin_sf"/>
</dbReference>
<feature type="binding site" evidence="10">
    <location>
        <position position="311"/>
    </location>
    <ligand>
        <name>oxalate</name>
        <dbReference type="ChEBI" id="CHEBI:30623"/>
    </ligand>
</feature>
<feature type="binding site" evidence="10">
    <location>
        <position position="321"/>
    </location>
    <ligand>
        <name>oxalate</name>
        <dbReference type="ChEBI" id="CHEBI:30623"/>
    </ligand>
</feature>
<feature type="binding site" evidence="11">
    <location>
        <position position="314"/>
    </location>
    <ligand>
        <name>Mn(2+)</name>
        <dbReference type="ChEBI" id="CHEBI:29035"/>
    </ligand>
</feature>
<evidence type="ECO:0000256" key="6">
    <source>
        <dbReference type="ARBA" id="ARBA00022723"/>
    </source>
</evidence>
<name>A0A0E0EIR0_9ORYZ</name>
<organism evidence="14">
    <name type="scientific">Oryza meridionalis</name>
    <dbReference type="NCBI Taxonomy" id="40149"/>
    <lineage>
        <taxon>Eukaryota</taxon>
        <taxon>Viridiplantae</taxon>
        <taxon>Streptophyta</taxon>
        <taxon>Embryophyta</taxon>
        <taxon>Tracheophyta</taxon>
        <taxon>Spermatophyta</taxon>
        <taxon>Magnoliopsida</taxon>
        <taxon>Liliopsida</taxon>
        <taxon>Poales</taxon>
        <taxon>Poaceae</taxon>
        <taxon>BOP clade</taxon>
        <taxon>Oryzoideae</taxon>
        <taxon>Oryzeae</taxon>
        <taxon>Oryzinae</taxon>
        <taxon>Oryza</taxon>
    </lineage>
</organism>
<keyword evidence="8 12" id="KW-1015">Disulfide bond</keyword>
<evidence type="ECO:0000256" key="1">
    <source>
        <dbReference type="ARBA" id="ARBA00004271"/>
    </source>
</evidence>
<keyword evidence="5" id="KW-0964">Secreted</keyword>
<dbReference type="EnsemblPlants" id="OMERI08G05000.1">
    <property type="protein sequence ID" value="OMERI08G05000.1"/>
    <property type="gene ID" value="OMERI08G05000"/>
</dbReference>
<dbReference type="GO" id="GO:0030145">
    <property type="term" value="F:manganese ion binding"/>
    <property type="evidence" value="ECO:0007669"/>
    <property type="project" value="InterPro"/>
</dbReference>
<feature type="binding site" evidence="11">
    <location>
        <position position="316"/>
    </location>
    <ligand>
        <name>Mn(2+)</name>
        <dbReference type="ChEBI" id="CHEBI:29035"/>
    </ligand>
</feature>
<dbReference type="Gene3D" id="2.60.120.10">
    <property type="entry name" value="Jelly Rolls"/>
    <property type="match status" value="2"/>
</dbReference>
<feature type="domain" description="Cupin type-1" evidence="13">
    <location>
        <begin position="45"/>
        <end position="195"/>
    </location>
</feature>
<dbReference type="InterPro" id="IPR006045">
    <property type="entry name" value="Cupin_1"/>
</dbReference>
<comment type="similarity">
    <text evidence="2">Belongs to the germin family.</text>
</comment>
<dbReference type="Proteomes" id="UP000008021">
    <property type="component" value="Chromosome 8"/>
</dbReference>
<dbReference type="Pfam" id="PF00190">
    <property type="entry name" value="Cupin_1"/>
    <property type="match status" value="2"/>
</dbReference>
<evidence type="ECO:0000256" key="9">
    <source>
        <dbReference type="ARBA" id="ARBA00023211"/>
    </source>
</evidence>
<evidence type="ECO:0000256" key="2">
    <source>
        <dbReference type="ARBA" id="ARBA00007456"/>
    </source>
</evidence>
<keyword evidence="6 10" id="KW-0479">Metal-binding</keyword>
<keyword evidence="15" id="KW-1185">Reference proteome</keyword>
<evidence type="ECO:0000256" key="5">
    <source>
        <dbReference type="ARBA" id="ARBA00022525"/>
    </source>
</evidence>
<evidence type="ECO:0000256" key="4">
    <source>
        <dbReference type="ARBA" id="ARBA00022523"/>
    </source>
</evidence>
<keyword evidence="7" id="KW-0732">Signal</keyword>
<evidence type="ECO:0000256" key="11">
    <source>
        <dbReference type="PIRSR" id="PIRSR601929-2"/>
    </source>
</evidence>
<evidence type="ECO:0000313" key="15">
    <source>
        <dbReference type="Proteomes" id="UP000008021"/>
    </source>
</evidence>
<dbReference type="InterPro" id="IPR014710">
    <property type="entry name" value="RmlC-like_jellyroll"/>
</dbReference>
<reference evidence="14" key="1">
    <citation type="submission" date="2015-04" db="UniProtKB">
        <authorList>
            <consortium name="EnsemblPlants"/>
        </authorList>
    </citation>
    <scope>IDENTIFICATION</scope>
</reference>
<proteinExistence type="inferred from homology"/>
<evidence type="ECO:0000256" key="8">
    <source>
        <dbReference type="ARBA" id="ARBA00023157"/>
    </source>
</evidence>
<dbReference type="Gramene" id="OMERI08G05000.1">
    <property type="protein sequence ID" value="OMERI08G05000.1"/>
    <property type="gene ID" value="OMERI08G05000"/>
</dbReference>
<evidence type="ECO:0000256" key="12">
    <source>
        <dbReference type="PIRSR" id="PIRSR601929-3"/>
    </source>
</evidence>
<dbReference type="PANTHER" id="PTHR31238">
    <property type="entry name" value="GERMIN-LIKE PROTEIN SUBFAMILY 3 MEMBER 3"/>
    <property type="match status" value="1"/>
</dbReference>
<dbReference type="SMART" id="SM00835">
    <property type="entry name" value="Cupin_1"/>
    <property type="match status" value="2"/>
</dbReference>
<feature type="binding site" evidence="11">
    <location>
        <position position="362"/>
    </location>
    <ligand>
        <name>Mn(2+)</name>
        <dbReference type="ChEBI" id="CHEBI:29035"/>
    </ligand>
</feature>
<feature type="domain" description="Cupin type-1" evidence="13">
    <location>
        <begin position="267"/>
        <end position="417"/>
    </location>
</feature>
<feature type="binding site" evidence="11">
    <location>
        <position position="321"/>
    </location>
    <ligand>
        <name>Mn(2+)</name>
        <dbReference type="ChEBI" id="CHEBI:29035"/>
    </ligand>
</feature>
<feature type="disulfide bond" evidence="12">
    <location>
        <begin position="237"/>
        <end position="252"/>
    </location>
</feature>
<comment type="subcellular location">
    <subcellularLocation>
        <location evidence="1">Secreted</location>
        <location evidence="1">Extracellular space</location>
        <location evidence="1">Apoplast</location>
    </subcellularLocation>
</comment>
<dbReference type="CDD" id="cd02241">
    <property type="entry name" value="cupin_OxOx"/>
    <property type="match status" value="2"/>
</dbReference>
<sequence length="429" mass="46362">MYAIASDPNPLQDFCVADKHSPVLVNGFACLDPKYVTADHFFKAAMLDTPRKTNKVGSNVTLINAKQIPGLNTLGISIARIDYTPLGENPPHTHPRATEILTVLEGTLYVGFVTSNSNNTLFSKVLNKGDVFVFPEGLIHFQFNPNPHQPAVAIAALSSQNPGAITIANAVFGSKPPISDKVLAKAFQVEKGTIDWLQAQNPKPKMASPSFCLFTALLALVSWQAIASDPSPLQDFCVADKHSPVLVNGFACLDPKYVTADHFFKAAMLHTPRKTNKIGSNVTLINVMQIPGLNTLGISIARIDYAPLGQNPPHTHPRATEILTVLEGTLHVGFVTSNPNNTLFSKVLNKGDVFVFPVGLIHFQFNPNPHQPAVAIAALSSQNPGVITIANAVFGSKPPISDEVLAKAFQVGKGTIDWLQAQFWENNHY</sequence>
<dbReference type="PRINTS" id="PR00325">
    <property type="entry name" value="GERMIN"/>
</dbReference>
<keyword evidence="9 10" id="KW-0464">Manganese</keyword>
<dbReference type="InterPro" id="IPR019780">
    <property type="entry name" value="Germin_Mn-BS"/>
</dbReference>
<dbReference type="FunFam" id="2.60.120.10:FF:000005">
    <property type="entry name" value="Germin-like protein subfamily 1 member 8"/>
    <property type="match status" value="2"/>
</dbReference>
<evidence type="ECO:0000259" key="13">
    <source>
        <dbReference type="SMART" id="SM00835"/>
    </source>
</evidence>
<reference evidence="14" key="2">
    <citation type="submission" date="2018-05" db="EMBL/GenBank/DDBJ databases">
        <title>OmerRS3 (Oryza meridionalis Reference Sequence Version 3).</title>
        <authorList>
            <person name="Zhang J."/>
            <person name="Kudrna D."/>
            <person name="Lee S."/>
            <person name="Talag J."/>
            <person name="Welchert J."/>
            <person name="Wing R.A."/>
        </authorList>
    </citation>
    <scope>NUCLEOTIDE SEQUENCE [LARGE SCALE GENOMIC DNA]</scope>
    <source>
        <strain evidence="14">cv. OR44</strain>
    </source>
</reference>
<evidence type="ECO:0000256" key="3">
    <source>
        <dbReference type="ARBA" id="ARBA00011268"/>
    </source>
</evidence>
<dbReference type="HOGENOM" id="CLU_015790_4_1_1"/>
<accession>A0A0E0EIR0</accession>
<evidence type="ECO:0000256" key="7">
    <source>
        <dbReference type="ARBA" id="ARBA00022729"/>
    </source>
</evidence>